<dbReference type="AlphaFoldDB" id="A0A3E2B5G8"/>
<evidence type="ECO:0000313" key="2">
    <source>
        <dbReference type="Proteomes" id="UP000260649"/>
    </source>
</evidence>
<dbReference type="Proteomes" id="UP000260649">
    <property type="component" value="Unassembled WGS sequence"/>
</dbReference>
<gene>
    <name evidence="1" type="ORF">DV520_02880</name>
</gene>
<evidence type="ECO:0000313" key="1">
    <source>
        <dbReference type="EMBL" id="RFT07273.1"/>
    </source>
</evidence>
<proteinExistence type="predicted"/>
<dbReference type="RefSeq" id="WP_117141723.1">
    <property type="nucleotide sequence ID" value="NZ_CAKXKJ010000008.1"/>
</dbReference>
<accession>A0A3E2B5G8</accession>
<name>A0A3E2B5G8_9FIRM</name>
<reference evidence="1 2" key="1">
    <citation type="submission" date="2018-07" db="EMBL/GenBank/DDBJ databases">
        <title>GABA Modulating Bacteria of the Human Gut Microbiota.</title>
        <authorList>
            <person name="Strandwitz P."/>
            <person name="Kim K.H."/>
            <person name="Terekhova D."/>
            <person name="Liu J.K."/>
            <person name="Sharma A."/>
            <person name="Levering J."/>
            <person name="Mcdonald D."/>
            <person name="Dietrich D."/>
            <person name="Ramadhar T.R."/>
            <person name="Lekbua A."/>
            <person name="Mroue N."/>
            <person name="Liston C."/>
            <person name="Stewart E.J."/>
            <person name="Dubin M.J."/>
            <person name="Zengler K."/>
            <person name="Knight R."/>
            <person name="Gilbert J.A."/>
            <person name="Clardy J."/>
            <person name="Lewis K."/>
        </authorList>
    </citation>
    <scope>NUCLEOTIDE SEQUENCE [LARGE SCALE GENOMIC DNA]</scope>
    <source>
        <strain evidence="1 2">KLE1738</strain>
    </source>
</reference>
<protein>
    <submittedName>
        <fullName evidence="1">Uncharacterized protein</fullName>
    </submittedName>
</protein>
<dbReference type="GeneID" id="97994686"/>
<keyword evidence="2" id="KW-1185">Reference proteome</keyword>
<sequence length="109" mass="13104">MAEGGAGKKYDKNILWEEEGGKNRREEDDHVEERIREKKIGFIRKSERRREAYKEKGKGGWLENGQEKTCTKVKSKFWISFLQLRKTYGRLFIISQKVFLTYERERERG</sequence>
<organism evidence="1 2">
    <name type="scientific">Evtepia gabavorous</name>
    <dbReference type="NCBI Taxonomy" id="2211183"/>
    <lineage>
        <taxon>Bacteria</taxon>
        <taxon>Bacillati</taxon>
        <taxon>Bacillota</taxon>
        <taxon>Clostridia</taxon>
        <taxon>Eubacteriales</taxon>
        <taxon>Evtepia</taxon>
    </lineage>
</organism>
<dbReference type="EMBL" id="QQRQ01000003">
    <property type="protein sequence ID" value="RFT07273.1"/>
    <property type="molecule type" value="Genomic_DNA"/>
</dbReference>
<comment type="caution">
    <text evidence="1">The sequence shown here is derived from an EMBL/GenBank/DDBJ whole genome shotgun (WGS) entry which is preliminary data.</text>
</comment>